<feature type="chain" id="PRO_5046157030" evidence="2">
    <location>
        <begin position="22"/>
        <end position="284"/>
    </location>
</feature>
<dbReference type="EMBL" id="JAUCBP010000011">
    <property type="protein sequence ID" value="MDM7861466.1"/>
    <property type="molecule type" value="Genomic_DNA"/>
</dbReference>
<evidence type="ECO:0000313" key="5">
    <source>
        <dbReference type="Proteomes" id="UP001234343"/>
    </source>
</evidence>
<evidence type="ECO:0000256" key="1">
    <source>
        <dbReference type="ARBA" id="ARBA00005250"/>
    </source>
</evidence>
<evidence type="ECO:0000259" key="3">
    <source>
        <dbReference type="SMART" id="SM00849"/>
    </source>
</evidence>
<name>A0ABT7SZ70_9ALTE</name>
<evidence type="ECO:0000313" key="4">
    <source>
        <dbReference type="EMBL" id="MDM7861466.1"/>
    </source>
</evidence>
<feature type="signal peptide" evidence="2">
    <location>
        <begin position="1"/>
        <end position="21"/>
    </location>
</feature>
<dbReference type="InterPro" id="IPR001279">
    <property type="entry name" value="Metallo-B-lactamas"/>
</dbReference>
<evidence type="ECO:0000256" key="2">
    <source>
        <dbReference type="SAM" id="SignalP"/>
    </source>
</evidence>
<protein>
    <submittedName>
        <fullName evidence="4">MBL fold metallo-hydrolase</fullName>
    </submittedName>
</protein>
<feature type="domain" description="Metallo-beta-lactamase" evidence="3">
    <location>
        <begin position="46"/>
        <end position="220"/>
    </location>
</feature>
<dbReference type="Pfam" id="PF00753">
    <property type="entry name" value="Lactamase_B"/>
    <property type="match status" value="1"/>
</dbReference>
<dbReference type="InterPro" id="IPR050855">
    <property type="entry name" value="NDM-1-like"/>
</dbReference>
<dbReference type="PANTHER" id="PTHR42951">
    <property type="entry name" value="METALLO-BETA-LACTAMASE DOMAIN-CONTAINING"/>
    <property type="match status" value="1"/>
</dbReference>
<dbReference type="SUPFAM" id="SSF56281">
    <property type="entry name" value="Metallo-hydrolase/oxidoreductase"/>
    <property type="match status" value="1"/>
</dbReference>
<keyword evidence="5" id="KW-1185">Reference proteome</keyword>
<comment type="similarity">
    <text evidence="1">Belongs to the metallo-beta-lactamase superfamily. Class-B beta-lactamase family.</text>
</comment>
<dbReference type="InterPro" id="IPR036866">
    <property type="entry name" value="RibonucZ/Hydroxyglut_hydro"/>
</dbReference>
<sequence length="284" mass="31766">MTPIKRCFVTLLLLGSTSVVANDRFADVEMQVQHLNGSVHMIIGAGGNIGVSSGEDGILMVDDQYAPLAEKIAAALQQLGSDKPRYVINTHYHGDHTGSNAFFHGTQDATIFAHENVRIRLASGEDVDPDALPVVTYQDGVKFHFNSETIHVIHFPASHTDGDSIVWFEQPNVLHTGDLFFKDWFPYIDLGAGGNVNGYIAAVTQMIGMIDDNTRVIPGHGSEATRQDLIRFRDMIQETYNYVQALKVAGETEDQIVEIGLNEKWDSWAWRFITEERWIRTLYK</sequence>
<gene>
    <name evidence="4" type="ORF">QTP81_12765</name>
</gene>
<dbReference type="SMART" id="SM00849">
    <property type="entry name" value="Lactamase_B"/>
    <property type="match status" value="1"/>
</dbReference>
<dbReference type="Gene3D" id="3.60.15.10">
    <property type="entry name" value="Ribonuclease Z/Hydroxyacylglutathione hydrolase-like"/>
    <property type="match status" value="1"/>
</dbReference>
<dbReference type="CDD" id="cd16282">
    <property type="entry name" value="metallo-hydrolase-like_MBL-fold"/>
    <property type="match status" value="1"/>
</dbReference>
<accession>A0ABT7SZ70</accession>
<comment type="caution">
    <text evidence="4">The sequence shown here is derived from an EMBL/GenBank/DDBJ whole genome shotgun (WGS) entry which is preliminary data.</text>
</comment>
<reference evidence="4 5" key="1">
    <citation type="submission" date="2023-06" db="EMBL/GenBank/DDBJ databases">
        <title>Alteromonas sp. ASW11-36 isolated from intertidal sand.</title>
        <authorList>
            <person name="Li Y."/>
        </authorList>
    </citation>
    <scope>NUCLEOTIDE SEQUENCE [LARGE SCALE GENOMIC DNA]</scope>
    <source>
        <strain evidence="4 5">ASW11-36</strain>
    </source>
</reference>
<keyword evidence="2" id="KW-0732">Signal</keyword>
<dbReference type="PANTHER" id="PTHR42951:SF4">
    <property type="entry name" value="ACYL-COENZYME A THIOESTERASE MBLAC2"/>
    <property type="match status" value="1"/>
</dbReference>
<dbReference type="Proteomes" id="UP001234343">
    <property type="component" value="Unassembled WGS sequence"/>
</dbReference>
<proteinExistence type="inferred from homology"/>
<dbReference type="RefSeq" id="WP_289366005.1">
    <property type="nucleotide sequence ID" value="NZ_JAUCBP010000011.1"/>
</dbReference>
<organism evidence="4 5">
    <name type="scientific">Alteromonas arenosi</name>
    <dbReference type="NCBI Taxonomy" id="3055817"/>
    <lineage>
        <taxon>Bacteria</taxon>
        <taxon>Pseudomonadati</taxon>
        <taxon>Pseudomonadota</taxon>
        <taxon>Gammaproteobacteria</taxon>
        <taxon>Alteromonadales</taxon>
        <taxon>Alteromonadaceae</taxon>
        <taxon>Alteromonas/Salinimonas group</taxon>
        <taxon>Alteromonas</taxon>
    </lineage>
</organism>